<dbReference type="HAMAP" id="MF_00454">
    <property type="entry name" value="FluC"/>
    <property type="match status" value="1"/>
</dbReference>
<keyword evidence="6 10" id="KW-0407">Ion channel</keyword>
<evidence type="ECO:0000256" key="10">
    <source>
        <dbReference type="HAMAP-Rule" id="MF_00454"/>
    </source>
</evidence>
<dbReference type="GO" id="GO:0046872">
    <property type="term" value="F:metal ion binding"/>
    <property type="evidence" value="ECO:0007669"/>
    <property type="project" value="UniProtKB-KW"/>
</dbReference>
<evidence type="ECO:0000256" key="3">
    <source>
        <dbReference type="ARBA" id="ARBA00022692"/>
    </source>
</evidence>
<keyword evidence="10" id="KW-0915">Sodium</keyword>
<keyword evidence="10" id="KW-0813">Transport</keyword>
<dbReference type="AlphaFoldDB" id="A0A264W2E2"/>
<keyword evidence="3 10" id="KW-0812">Transmembrane</keyword>
<evidence type="ECO:0000256" key="5">
    <source>
        <dbReference type="ARBA" id="ARBA00023136"/>
    </source>
</evidence>
<evidence type="ECO:0000313" key="12">
    <source>
        <dbReference type="Proteomes" id="UP000217065"/>
    </source>
</evidence>
<dbReference type="Proteomes" id="UP000217065">
    <property type="component" value="Unassembled WGS sequence"/>
</dbReference>
<evidence type="ECO:0000256" key="2">
    <source>
        <dbReference type="ARBA" id="ARBA00022475"/>
    </source>
</evidence>
<dbReference type="GO" id="GO:0005886">
    <property type="term" value="C:plasma membrane"/>
    <property type="evidence" value="ECO:0007669"/>
    <property type="project" value="UniProtKB-SubCell"/>
</dbReference>
<keyword evidence="12" id="KW-1185">Reference proteome</keyword>
<name>A0A264W2E2_9BACL</name>
<dbReference type="GO" id="GO:0062054">
    <property type="term" value="F:fluoride channel activity"/>
    <property type="evidence" value="ECO:0007669"/>
    <property type="project" value="UniProtKB-UniRule"/>
</dbReference>
<evidence type="ECO:0000256" key="6">
    <source>
        <dbReference type="ARBA" id="ARBA00023303"/>
    </source>
</evidence>
<comment type="function">
    <text evidence="9 10">Fluoride-specific ion channel. Important for reducing fluoride concentration in the cell, thus reducing its toxicity.</text>
</comment>
<feature type="binding site" evidence="10">
    <location>
        <position position="66"/>
    </location>
    <ligand>
        <name>Na(+)</name>
        <dbReference type="ChEBI" id="CHEBI:29101"/>
        <note>structural</note>
    </ligand>
</feature>
<sequence length="115" mass="12659">MREVMIGGALGAVFRALLATLLPFSLWGLPLATLLANWVGSAAIGYVSLLTLSPGWKRFWMTGIFGGFTTMSLFSFESLTLIEEGNLFVWFFYSFLTLVGSTVIVRWIRLKGAVA</sequence>
<comment type="caution">
    <text evidence="11">The sequence shown here is derived from an EMBL/GenBank/DDBJ whole genome shotgun (WGS) entry which is preliminary data.</text>
</comment>
<evidence type="ECO:0000256" key="7">
    <source>
        <dbReference type="ARBA" id="ARBA00035120"/>
    </source>
</evidence>
<dbReference type="GO" id="GO:0140114">
    <property type="term" value="P:cellular detoxification of fluoride"/>
    <property type="evidence" value="ECO:0007669"/>
    <property type="project" value="UniProtKB-UniRule"/>
</dbReference>
<feature type="transmembrane region" description="Helical" evidence="10">
    <location>
        <begin position="59"/>
        <end position="76"/>
    </location>
</feature>
<dbReference type="Pfam" id="PF02537">
    <property type="entry name" value="CRCB"/>
    <property type="match status" value="1"/>
</dbReference>
<evidence type="ECO:0000256" key="9">
    <source>
        <dbReference type="ARBA" id="ARBA00049940"/>
    </source>
</evidence>
<accession>A0A264W2E2</accession>
<dbReference type="RefSeq" id="WP_094944080.1">
    <property type="nucleotide sequence ID" value="NZ_NOKQ01000276.1"/>
</dbReference>
<comment type="activity regulation">
    <text evidence="10">Na(+) is not transported, but it plays an essential structural role and its presence is essential for fluoride channel function.</text>
</comment>
<protein>
    <recommendedName>
        <fullName evidence="10">Fluoride-specific ion channel FluC</fullName>
    </recommendedName>
</protein>
<comment type="catalytic activity">
    <reaction evidence="8">
        <text>fluoride(in) = fluoride(out)</text>
        <dbReference type="Rhea" id="RHEA:76159"/>
        <dbReference type="ChEBI" id="CHEBI:17051"/>
    </reaction>
    <physiologicalReaction direction="left-to-right" evidence="8">
        <dbReference type="Rhea" id="RHEA:76160"/>
    </physiologicalReaction>
</comment>
<dbReference type="InterPro" id="IPR003691">
    <property type="entry name" value="FluC"/>
</dbReference>
<evidence type="ECO:0000256" key="4">
    <source>
        <dbReference type="ARBA" id="ARBA00022989"/>
    </source>
</evidence>
<evidence type="ECO:0000256" key="1">
    <source>
        <dbReference type="ARBA" id="ARBA00004651"/>
    </source>
</evidence>
<organism evidence="11 12">
    <name type="scientific">Tetzosporium hominis</name>
    <dbReference type="NCBI Taxonomy" id="2020506"/>
    <lineage>
        <taxon>Bacteria</taxon>
        <taxon>Bacillati</taxon>
        <taxon>Bacillota</taxon>
        <taxon>Bacilli</taxon>
        <taxon>Bacillales</taxon>
        <taxon>Caryophanaceae</taxon>
        <taxon>Tetzosporium</taxon>
    </lineage>
</organism>
<feature type="transmembrane region" description="Helical" evidence="10">
    <location>
        <begin position="29"/>
        <end position="52"/>
    </location>
</feature>
<evidence type="ECO:0000256" key="8">
    <source>
        <dbReference type="ARBA" id="ARBA00035585"/>
    </source>
</evidence>
<comment type="subcellular location">
    <subcellularLocation>
        <location evidence="1 10">Cell membrane</location>
        <topology evidence="1 10">Multi-pass membrane protein</topology>
    </subcellularLocation>
</comment>
<keyword evidence="5 10" id="KW-0472">Membrane</keyword>
<evidence type="ECO:0000313" key="11">
    <source>
        <dbReference type="EMBL" id="OZS77217.1"/>
    </source>
</evidence>
<keyword evidence="10" id="KW-0479">Metal-binding</keyword>
<keyword evidence="10" id="KW-0406">Ion transport</keyword>
<dbReference type="OrthoDB" id="9815830at2"/>
<reference evidence="11 12" key="1">
    <citation type="submission" date="2017-07" db="EMBL/GenBank/DDBJ databases">
        <title>Tetzosporium hominis gen.nov. sp.nov.</title>
        <authorList>
            <person name="Tetz G."/>
            <person name="Tetz V."/>
        </authorList>
    </citation>
    <scope>NUCLEOTIDE SEQUENCE [LARGE SCALE GENOMIC DNA]</scope>
    <source>
        <strain evidence="11 12">VT-49</strain>
    </source>
</reference>
<proteinExistence type="inferred from homology"/>
<dbReference type="EMBL" id="NOKQ01000276">
    <property type="protein sequence ID" value="OZS77217.1"/>
    <property type="molecule type" value="Genomic_DNA"/>
</dbReference>
<keyword evidence="2 10" id="KW-1003">Cell membrane</keyword>
<feature type="transmembrane region" description="Helical" evidence="10">
    <location>
        <begin position="88"/>
        <end position="108"/>
    </location>
</feature>
<feature type="binding site" evidence="10">
    <location>
        <position position="69"/>
    </location>
    <ligand>
        <name>Na(+)</name>
        <dbReference type="ChEBI" id="CHEBI:29101"/>
        <note>structural</note>
    </ligand>
</feature>
<comment type="similarity">
    <text evidence="7 10">Belongs to the fluoride channel Fluc/FEX (TC 1.A.43) family.</text>
</comment>
<keyword evidence="4 10" id="KW-1133">Transmembrane helix</keyword>
<gene>
    <name evidence="10" type="primary">fluC</name>
    <name evidence="10" type="synonym">crcB</name>
    <name evidence="11" type="ORF">CF394_12650</name>
</gene>